<dbReference type="CDD" id="cd06170">
    <property type="entry name" value="LuxR_C_like"/>
    <property type="match status" value="1"/>
</dbReference>
<dbReference type="PRINTS" id="PR00038">
    <property type="entry name" value="HTHLUXR"/>
</dbReference>
<evidence type="ECO:0000256" key="1">
    <source>
        <dbReference type="ARBA" id="ARBA00023125"/>
    </source>
</evidence>
<keyword evidence="4" id="KW-1185">Reference proteome</keyword>
<keyword evidence="1 3" id="KW-0238">DNA-binding</keyword>
<dbReference type="Proteomes" id="UP001519325">
    <property type="component" value="Unassembled WGS sequence"/>
</dbReference>
<comment type="caution">
    <text evidence="3">The sequence shown here is derived from an EMBL/GenBank/DDBJ whole genome shotgun (WGS) entry which is preliminary data.</text>
</comment>
<dbReference type="InterPro" id="IPR011990">
    <property type="entry name" value="TPR-like_helical_dom_sf"/>
</dbReference>
<dbReference type="Gene3D" id="1.25.40.10">
    <property type="entry name" value="Tetratricopeptide repeat domain"/>
    <property type="match status" value="1"/>
</dbReference>
<dbReference type="SUPFAM" id="SSF48452">
    <property type="entry name" value="TPR-like"/>
    <property type="match status" value="1"/>
</dbReference>
<proteinExistence type="predicted"/>
<dbReference type="RefSeq" id="WP_209884803.1">
    <property type="nucleotide sequence ID" value="NZ_JAGGMR010000001.1"/>
</dbReference>
<gene>
    <name evidence="3" type="ORF">BJ987_000802</name>
</gene>
<sequence>MVRIASGAAANSERRVAEAIAVLGDESTAERVAVLLKTDAAWVDAVLEQLTEDGLIEGGRLCLPTVRQRLLRDMSYDVRRILFHRAAGLLHEHRASAGVVAELLLGAGHAQFAWATDVLRAAAEQARRDDRLDSALQYLELAYGVTRRAADRAAISAQSAAIESQVNPSTATRSFTRVTAAARTGLLEHRTLPCVIRYQLWHGCLDDAEHALTLLARSPDTSAPAGTDEVDFLQAWLAYSYPDLARPRRPAGGVAGAPRAGARSAPALAATVLSAIVTGADQGEVAAGAQRILAGHRLSAATVDALTVAVESLILVDRLPAAASWCDVLLAEAQARHGPAWKAIFAGLRADIALRQGDLATAERSATLALNQIPAKNLGTMVGGPIAILVSALTAAGRLAEARTQLARAVPESLFRSRFGLGYLHARGHLALAEGRVEDAITDFRTCGDLMRRWDIDLPGLVPWRNDLAEAYLRRGEPDRAKYFASSHLARLTRADAHPTGGVSLRLLAAARDRRQRLELLRESEAIARVSGDKLEIARVLAALAEAYRVLETPGLEPAHRSRTLGRQVARMARECGAARQYVEPHRPALLEQNSLAATQQAAADRLSPAEARVARLAADGARNRDIADALGVTISTVEQHLTRAYRKLNVARRSELRYVLRLARPATAASTPSNPRPADPAA</sequence>
<dbReference type="Gene3D" id="1.10.10.10">
    <property type="entry name" value="Winged helix-like DNA-binding domain superfamily/Winged helix DNA-binding domain"/>
    <property type="match status" value="1"/>
</dbReference>
<accession>A0ABS4QB37</accession>
<protein>
    <submittedName>
        <fullName evidence="3">DNA-binding CsgD family transcriptional regulator</fullName>
    </submittedName>
</protein>
<dbReference type="GO" id="GO:0003677">
    <property type="term" value="F:DNA binding"/>
    <property type="evidence" value="ECO:0007669"/>
    <property type="project" value="UniProtKB-KW"/>
</dbReference>
<organism evidence="3 4">
    <name type="scientific">Nocardia goodfellowii</name>
    <dbReference type="NCBI Taxonomy" id="882446"/>
    <lineage>
        <taxon>Bacteria</taxon>
        <taxon>Bacillati</taxon>
        <taxon>Actinomycetota</taxon>
        <taxon>Actinomycetes</taxon>
        <taxon>Mycobacteriales</taxon>
        <taxon>Nocardiaceae</taxon>
        <taxon>Nocardia</taxon>
    </lineage>
</organism>
<dbReference type="PANTHER" id="PTHR43214">
    <property type="entry name" value="TWO-COMPONENT RESPONSE REGULATOR"/>
    <property type="match status" value="1"/>
</dbReference>
<dbReference type="PROSITE" id="PS50043">
    <property type="entry name" value="HTH_LUXR_2"/>
    <property type="match status" value="1"/>
</dbReference>
<dbReference type="SMART" id="SM00421">
    <property type="entry name" value="HTH_LUXR"/>
    <property type="match status" value="1"/>
</dbReference>
<feature type="domain" description="HTH luxR-type" evidence="2">
    <location>
        <begin position="600"/>
        <end position="664"/>
    </location>
</feature>
<dbReference type="InterPro" id="IPR016032">
    <property type="entry name" value="Sig_transdc_resp-reg_C-effctor"/>
</dbReference>
<dbReference type="InterPro" id="IPR039420">
    <property type="entry name" value="WalR-like"/>
</dbReference>
<evidence type="ECO:0000313" key="4">
    <source>
        <dbReference type="Proteomes" id="UP001519325"/>
    </source>
</evidence>
<reference evidence="3 4" key="1">
    <citation type="submission" date="2021-03" db="EMBL/GenBank/DDBJ databases">
        <title>Sequencing the genomes of 1000 actinobacteria strains.</title>
        <authorList>
            <person name="Klenk H.-P."/>
        </authorList>
    </citation>
    <scope>NUCLEOTIDE SEQUENCE [LARGE SCALE GENOMIC DNA]</scope>
    <source>
        <strain evidence="3 4">DSM 45516</strain>
    </source>
</reference>
<evidence type="ECO:0000313" key="3">
    <source>
        <dbReference type="EMBL" id="MBP2187901.1"/>
    </source>
</evidence>
<dbReference type="InterPro" id="IPR000792">
    <property type="entry name" value="Tscrpt_reg_LuxR_C"/>
</dbReference>
<dbReference type="EMBL" id="JAGGMR010000001">
    <property type="protein sequence ID" value="MBP2187901.1"/>
    <property type="molecule type" value="Genomic_DNA"/>
</dbReference>
<dbReference type="InterPro" id="IPR036388">
    <property type="entry name" value="WH-like_DNA-bd_sf"/>
</dbReference>
<dbReference type="Pfam" id="PF00196">
    <property type="entry name" value="GerE"/>
    <property type="match status" value="1"/>
</dbReference>
<name>A0ABS4QB37_9NOCA</name>
<evidence type="ECO:0000259" key="2">
    <source>
        <dbReference type="PROSITE" id="PS50043"/>
    </source>
</evidence>
<dbReference type="SUPFAM" id="SSF46894">
    <property type="entry name" value="C-terminal effector domain of the bipartite response regulators"/>
    <property type="match status" value="1"/>
</dbReference>
<dbReference type="PROSITE" id="PS00622">
    <property type="entry name" value="HTH_LUXR_1"/>
    <property type="match status" value="1"/>
</dbReference>